<dbReference type="Pfam" id="PF00856">
    <property type="entry name" value="SET"/>
    <property type="match status" value="1"/>
</dbReference>
<keyword evidence="5" id="KW-1185">Reference proteome</keyword>
<dbReference type="EMBL" id="WNWS01000039">
    <property type="protein sequence ID" value="KAE9985581.1"/>
    <property type="molecule type" value="Genomic_DNA"/>
</dbReference>
<protein>
    <recommendedName>
        <fullName evidence="1">SET domain-containing protein</fullName>
    </recommendedName>
</protein>
<evidence type="ECO:0000313" key="5">
    <source>
        <dbReference type="Proteomes" id="UP000490939"/>
    </source>
</evidence>
<dbReference type="Gene3D" id="2.170.270.10">
    <property type="entry name" value="SET domain"/>
    <property type="match status" value="1"/>
</dbReference>
<organism evidence="2 4">
    <name type="scientific">Venturia inaequalis</name>
    <name type="common">Apple scab fungus</name>
    <dbReference type="NCBI Taxonomy" id="5025"/>
    <lineage>
        <taxon>Eukaryota</taxon>
        <taxon>Fungi</taxon>
        <taxon>Dikarya</taxon>
        <taxon>Ascomycota</taxon>
        <taxon>Pezizomycotina</taxon>
        <taxon>Dothideomycetes</taxon>
        <taxon>Pleosporomycetidae</taxon>
        <taxon>Venturiales</taxon>
        <taxon>Venturiaceae</taxon>
        <taxon>Venturia</taxon>
    </lineage>
</organism>
<dbReference type="InterPro" id="IPR001214">
    <property type="entry name" value="SET_dom"/>
</dbReference>
<dbReference type="OrthoDB" id="265717at2759"/>
<evidence type="ECO:0000259" key="1">
    <source>
        <dbReference type="PROSITE" id="PS50280"/>
    </source>
</evidence>
<dbReference type="SUPFAM" id="SSF82199">
    <property type="entry name" value="SET domain"/>
    <property type="match status" value="1"/>
</dbReference>
<comment type="caution">
    <text evidence="2">The sequence shown here is derived from an EMBL/GenBank/DDBJ whole genome shotgun (WGS) entry which is preliminary data.</text>
</comment>
<evidence type="ECO:0000313" key="4">
    <source>
        <dbReference type="Proteomes" id="UP000447873"/>
    </source>
</evidence>
<reference evidence="2 4" key="1">
    <citation type="submission" date="2018-12" db="EMBL/GenBank/DDBJ databases">
        <title>Venturia inaequalis Genome Resource.</title>
        <authorList>
            <person name="Lichtner F.J."/>
        </authorList>
    </citation>
    <scope>NUCLEOTIDE SEQUENCE [LARGE SCALE GENOMIC DNA]</scope>
    <source>
        <strain evidence="2 4">120213</strain>
        <strain evidence="3 5">DMI_063113</strain>
    </source>
</reference>
<dbReference type="Proteomes" id="UP000447873">
    <property type="component" value="Unassembled WGS sequence"/>
</dbReference>
<dbReference type="PANTHER" id="PTHR47332:SF4">
    <property type="entry name" value="SET DOMAIN-CONTAINING PROTEIN 5"/>
    <property type="match status" value="1"/>
</dbReference>
<dbReference type="InterPro" id="IPR046341">
    <property type="entry name" value="SET_dom_sf"/>
</dbReference>
<dbReference type="InterPro" id="IPR053185">
    <property type="entry name" value="SET_domain_protein"/>
</dbReference>
<dbReference type="Proteomes" id="UP000490939">
    <property type="component" value="Unassembled WGS sequence"/>
</dbReference>
<name>A0A8H3VD63_VENIN</name>
<feature type="domain" description="SET" evidence="1">
    <location>
        <begin position="12"/>
        <end position="173"/>
    </location>
</feature>
<dbReference type="AlphaFoldDB" id="A0A8H3VD63"/>
<dbReference type="PROSITE" id="PS50280">
    <property type="entry name" value="SET"/>
    <property type="match status" value="1"/>
</dbReference>
<evidence type="ECO:0000313" key="3">
    <source>
        <dbReference type="EMBL" id="KAE9994192.1"/>
    </source>
</evidence>
<evidence type="ECO:0000313" key="2">
    <source>
        <dbReference type="EMBL" id="KAE9985581.1"/>
    </source>
</evidence>
<dbReference type="PANTHER" id="PTHR47332">
    <property type="entry name" value="SET DOMAIN-CONTAINING PROTEIN 5"/>
    <property type="match status" value="1"/>
</dbReference>
<proteinExistence type="predicted"/>
<gene>
    <name evidence="3" type="ORF">EG327_000899</name>
    <name evidence="2" type="ORF">EG328_007247</name>
</gene>
<dbReference type="CDD" id="cd20071">
    <property type="entry name" value="SET_SMYD"/>
    <property type="match status" value="1"/>
</dbReference>
<dbReference type="EMBL" id="WNWR01000012">
    <property type="protein sequence ID" value="KAE9994192.1"/>
    <property type="molecule type" value="Genomic_DNA"/>
</dbReference>
<accession>A0A8H3VD63</accession>
<sequence>MPNSTPKRRIAPELISTTTKECYKIQWIPNKGLGLVAQRKIPALSTVLISEPPILRIPSTMDDNDNTALTIWLERFLLTMPPEMASEKRRATHSLLNSHPEKGSLAGILQTNGFQLPAEEDWPSCRGLFITMSRINHSCLPNCAQRWDAEKKMMIIVPTREIELGEEITLTYLEDAERMCVEQRRESLMNDFGFWCECELCRAEGGNEMILEEVDSVAVEGDGEAVPEATGYVQEERHIRNGSPVKERPAWKSRW</sequence>
<dbReference type="SMART" id="SM00317">
    <property type="entry name" value="SET"/>
    <property type="match status" value="1"/>
</dbReference>